<name>A0A955I7R0_9BACT</name>
<sequence>MNMSQWQSAMTIDLYKSCCSEWHNYSHTDSGNEVDNSIATIVVDENGVYSKL</sequence>
<evidence type="ECO:0000313" key="1">
    <source>
        <dbReference type="EMBL" id="MCA9380051.1"/>
    </source>
</evidence>
<proteinExistence type="predicted"/>
<comment type="caution">
    <text evidence="1">The sequence shown here is derived from an EMBL/GenBank/DDBJ whole genome shotgun (WGS) entry which is preliminary data.</text>
</comment>
<reference evidence="1" key="1">
    <citation type="submission" date="2020-04" db="EMBL/GenBank/DDBJ databases">
        <authorList>
            <person name="Zhang T."/>
        </authorList>
    </citation>
    <scope>NUCLEOTIDE SEQUENCE</scope>
    <source>
        <strain evidence="1">HKST-UBA15</strain>
    </source>
</reference>
<dbReference type="Proteomes" id="UP000745577">
    <property type="component" value="Unassembled WGS sequence"/>
</dbReference>
<dbReference type="AlphaFoldDB" id="A0A955I7R0"/>
<evidence type="ECO:0000313" key="2">
    <source>
        <dbReference type="Proteomes" id="UP000745577"/>
    </source>
</evidence>
<reference evidence="1" key="2">
    <citation type="journal article" date="2021" name="Microbiome">
        <title>Successional dynamics and alternative stable states in a saline activated sludge microbial community over 9 years.</title>
        <authorList>
            <person name="Wang Y."/>
            <person name="Ye J."/>
            <person name="Ju F."/>
            <person name="Liu L."/>
            <person name="Boyd J.A."/>
            <person name="Deng Y."/>
            <person name="Parks D.H."/>
            <person name="Jiang X."/>
            <person name="Yin X."/>
            <person name="Woodcroft B.J."/>
            <person name="Tyson G.W."/>
            <person name="Hugenholtz P."/>
            <person name="Polz M.F."/>
            <person name="Zhang T."/>
        </authorList>
    </citation>
    <scope>NUCLEOTIDE SEQUENCE</scope>
    <source>
        <strain evidence="1">HKST-UBA15</strain>
    </source>
</reference>
<dbReference type="EMBL" id="JAGQLL010000025">
    <property type="protein sequence ID" value="MCA9380051.1"/>
    <property type="molecule type" value="Genomic_DNA"/>
</dbReference>
<organism evidence="1 2">
    <name type="scientific">Candidatus Dojkabacteria bacterium</name>
    <dbReference type="NCBI Taxonomy" id="2099670"/>
    <lineage>
        <taxon>Bacteria</taxon>
        <taxon>Candidatus Dojkabacteria</taxon>
    </lineage>
</organism>
<protein>
    <submittedName>
        <fullName evidence="1">Uncharacterized protein</fullName>
    </submittedName>
</protein>
<gene>
    <name evidence="1" type="ORF">KC675_02620</name>
</gene>
<accession>A0A955I7R0</accession>